<evidence type="ECO:0000259" key="3">
    <source>
        <dbReference type="Pfam" id="PF00038"/>
    </source>
</evidence>
<evidence type="ECO:0000313" key="5">
    <source>
        <dbReference type="Proteomes" id="UP001162483"/>
    </source>
</evidence>
<evidence type="ECO:0000256" key="2">
    <source>
        <dbReference type="ARBA" id="ARBA00023054"/>
    </source>
</evidence>
<dbReference type="Pfam" id="PF00038">
    <property type="entry name" value="Filament"/>
    <property type="match status" value="1"/>
</dbReference>
<dbReference type="PANTHER" id="PTHR45616">
    <property type="entry name" value="GATA-TYPE DOMAIN-CONTAINING PROTEIN"/>
    <property type="match status" value="1"/>
</dbReference>
<comment type="caution">
    <text evidence="4">The sequence shown here is derived from an EMBL/GenBank/DDBJ whole genome shotgun (WGS) entry which is preliminary data.</text>
</comment>
<sequence>MSFRDKILYLEKQREVLEDRWSMLQVEDAPESDLEPIYLSYISKLLAQVNNVTKKNNQTQRSLLDMMDSINDVKDKYEDEFNLRTDMEYAFVELKKDVDTCSLDKTELEVKQGQLKGIIELLTTVYEHELKGVMEESGDISVLLNMDSRCPLKFENLVQEIKERYESIA</sequence>
<dbReference type="InterPro" id="IPR003054">
    <property type="entry name" value="Keratin_II"/>
</dbReference>
<evidence type="ECO:0000256" key="1">
    <source>
        <dbReference type="ARBA" id="ARBA00022754"/>
    </source>
</evidence>
<protein>
    <recommendedName>
        <fullName evidence="3">IF rod domain-containing protein</fullName>
    </recommendedName>
</protein>
<keyword evidence="1" id="KW-0403">Intermediate filament</keyword>
<reference evidence="4" key="1">
    <citation type="submission" date="2023-05" db="EMBL/GenBank/DDBJ databases">
        <authorList>
            <person name="Stuckert A."/>
        </authorList>
    </citation>
    <scope>NUCLEOTIDE SEQUENCE</scope>
</reference>
<dbReference type="EMBL" id="CATNWA010009160">
    <property type="protein sequence ID" value="CAI9557506.1"/>
    <property type="molecule type" value="Genomic_DNA"/>
</dbReference>
<feature type="domain" description="IF rod" evidence="3">
    <location>
        <begin position="2"/>
        <end position="169"/>
    </location>
</feature>
<dbReference type="PRINTS" id="PR01276">
    <property type="entry name" value="TYPE2KERATIN"/>
</dbReference>
<keyword evidence="2" id="KW-0175">Coiled coil</keyword>
<dbReference type="PANTHER" id="PTHR45616:SF61">
    <property type="entry name" value="KERATIN 80"/>
    <property type="match status" value="1"/>
</dbReference>
<name>A0ABN9CE46_9NEOB</name>
<evidence type="ECO:0000313" key="4">
    <source>
        <dbReference type="EMBL" id="CAI9557506.1"/>
    </source>
</evidence>
<dbReference type="Proteomes" id="UP001162483">
    <property type="component" value="Unassembled WGS sequence"/>
</dbReference>
<organism evidence="4 5">
    <name type="scientific">Staurois parvus</name>
    <dbReference type="NCBI Taxonomy" id="386267"/>
    <lineage>
        <taxon>Eukaryota</taxon>
        <taxon>Metazoa</taxon>
        <taxon>Chordata</taxon>
        <taxon>Craniata</taxon>
        <taxon>Vertebrata</taxon>
        <taxon>Euteleostomi</taxon>
        <taxon>Amphibia</taxon>
        <taxon>Batrachia</taxon>
        <taxon>Anura</taxon>
        <taxon>Neobatrachia</taxon>
        <taxon>Ranoidea</taxon>
        <taxon>Ranidae</taxon>
        <taxon>Staurois</taxon>
    </lineage>
</organism>
<accession>A0ABN9CE46</accession>
<dbReference type="Gene3D" id="1.20.5.1160">
    <property type="entry name" value="Vasodilator-stimulated phosphoprotein"/>
    <property type="match status" value="1"/>
</dbReference>
<gene>
    <name evidence="4" type="ORF">SPARVUS_LOCUS4714077</name>
</gene>
<keyword evidence="5" id="KW-1185">Reference proteome</keyword>
<proteinExistence type="predicted"/>
<dbReference type="InterPro" id="IPR039008">
    <property type="entry name" value="IF_rod_dom"/>
</dbReference>
<feature type="non-terminal residue" evidence="4">
    <location>
        <position position="169"/>
    </location>
</feature>